<comment type="cofactor">
    <cofactor evidence="2">
        <name>[4Fe-4S] cluster</name>
        <dbReference type="ChEBI" id="CHEBI:49883"/>
    </cofactor>
</comment>
<dbReference type="RefSeq" id="WP_111421387.1">
    <property type="nucleotide sequence ID" value="NZ_NPEX01000220.1"/>
</dbReference>
<dbReference type="Gene3D" id="3.20.20.70">
    <property type="entry name" value="Aldolase class I"/>
    <property type="match status" value="1"/>
</dbReference>
<dbReference type="GO" id="GO:0016491">
    <property type="term" value="F:oxidoreductase activity"/>
    <property type="evidence" value="ECO:0007669"/>
    <property type="project" value="UniProtKB-KW"/>
</dbReference>
<comment type="cofactor">
    <cofactor evidence="1">
        <name>FMN</name>
        <dbReference type="ChEBI" id="CHEBI:58210"/>
    </cofactor>
</comment>
<dbReference type="PANTHER" id="PTHR42917">
    <property type="entry name" value="2,4-DIENOYL-COA REDUCTASE"/>
    <property type="match status" value="1"/>
</dbReference>
<dbReference type="InterPro" id="IPR051793">
    <property type="entry name" value="NADH:flavin_oxidoreductase"/>
</dbReference>
<evidence type="ECO:0000256" key="2">
    <source>
        <dbReference type="ARBA" id="ARBA00001966"/>
    </source>
</evidence>
<keyword evidence="8" id="KW-0408">Iron</keyword>
<evidence type="ECO:0000256" key="9">
    <source>
        <dbReference type="ARBA" id="ARBA00023014"/>
    </source>
</evidence>
<sequence>MKPNHRILFEPMTIGSLELKNRYVLAPMGPGGLCDADGTFNYRGVEFYVERARGGVGLLMTGVTMVENDIERCALPSMPCPTLNPLNFVKTGKILTERVHAYDARIFLQLSAGFGRVSIPSIVGSTAVAPSPIPHRWLDGVTCRALTIEEIKTYVKKFADSAEIARKAGFDGIEIHAVHEGYLLDQFAISMFNQRTDEYGGSLENRLRFAVEIVQAIKARCGRDYPVALRYSIKSFIKDWKSGGLPGEEFVEKGRDIPEGIEAAKHLEAAGYDAFDGDVGSYDSWYWSHPPMYQAKGLYLPYNAILKNVLTVPVITAGRMDDPDRAADAITSGKTDFIGLARPLLADSRLPNKVRAERIEHIRPCLSCQEGCMGRLASYAQISCAVNPACGREADYGLTPALEKKSVMVVGGGIAGMEAARVATLRGHVVTLYEKSSRLGGVVIPGGVPDFKEDDHALIRWYERELRDLRVPVVLDTEVTEETVRVASPDVLIVATGSQPKLLTIGDADNVYTAEDVLNGVVSVGDATIVVGAGLVGCETALWLRGQGKHVTIVELAPKILALAGPLCHANHDMLHDLLAFKTIEIMTSSCVTEAVEGGFKVKTGDQETVVAADSVVLAVGYRSEHGLYDKVRDLVPEVYRFGDARQVSNIMYAVWDAYEVARSI</sequence>
<dbReference type="InterPro" id="IPR036188">
    <property type="entry name" value="FAD/NAD-bd_sf"/>
</dbReference>
<evidence type="ECO:0000256" key="7">
    <source>
        <dbReference type="ARBA" id="ARBA00023002"/>
    </source>
</evidence>
<dbReference type="InterPro" id="IPR001155">
    <property type="entry name" value="OxRdtase_FMN_N"/>
</dbReference>
<keyword evidence="7" id="KW-0560">Oxidoreductase</keyword>
<evidence type="ECO:0000256" key="3">
    <source>
        <dbReference type="ARBA" id="ARBA00011048"/>
    </source>
</evidence>
<evidence type="ECO:0000256" key="5">
    <source>
        <dbReference type="ARBA" id="ARBA00022643"/>
    </source>
</evidence>
<dbReference type="Pfam" id="PF00724">
    <property type="entry name" value="Oxidored_FMN"/>
    <property type="match status" value="1"/>
</dbReference>
<keyword evidence="6" id="KW-0479">Metal-binding</keyword>
<evidence type="ECO:0000259" key="10">
    <source>
        <dbReference type="Pfam" id="PF00724"/>
    </source>
</evidence>
<gene>
    <name evidence="12" type="ORF">CH341_23210</name>
</gene>
<organism evidence="12 13">
    <name type="scientific">Rhodoplanes roseus</name>
    <dbReference type="NCBI Taxonomy" id="29409"/>
    <lineage>
        <taxon>Bacteria</taxon>
        <taxon>Pseudomonadati</taxon>
        <taxon>Pseudomonadota</taxon>
        <taxon>Alphaproteobacteria</taxon>
        <taxon>Hyphomicrobiales</taxon>
        <taxon>Nitrobacteraceae</taxon>
        <taxon>Rhodoplanes</taxon>
    </lineage>
</organism>
<feature type="domain" description="FAD/NAD(P)-binding" evidence="11">
    <location>
        <begin position="406"/>
        <end position="629"/>
    </location>
</feature>
<evidence type="ECO:0000256" key="4">
    <source>
        <dbReference type="ARBA" id="ARBA00022630"/>
    </source>
</evidence>
<accession>A0A327KTP7</accession>
<evidence type="ECO:0000313" key="13">
    <source>
        <dbReference type="Proteomes" id="UP000249130"/>
    </source>
</evidence>
<dbReference type="Gene3D" id="3.40.50.720">
    <property type="entry name" value="NAD(P)-binding Rossmann-like Domain"/>
    <property type="match status" value="1"/>
</dbReference>
<dbReference type="GO" id="GO:0010181">
    <property type="term" value="F:FMN binding"/>
    <property type="evidence" value="ECO:0007669"/>
    <property type="project" value="InterPro"/>
</dbReference>
<dbReference type="EMBL" id="NPEX01000220">
    <property type="protein sequence ID" value="RAI40702.1"/>
    <property type="molecule type" value="Genomic_DNA"/>
</dbReference>
<evidence type="ECO:0000256" key="8">
    <source>
        <dbReference type="ARBA" id="ARBA00023004"/>
    </source>
</evidence>
<keyword evidence="13" id="KW-1185">Reference proteome</keyword>
<evidence type="ECO:0000256" key="1">
    <source>
        <dbReference type="ARBA" id="ARBA00001917"/>
    </source>
</evidence>
<dbReference type="PRINTS" id="PR00368">
    <property type="entry name" value="FADPNR"/>
</dbReference>
<feature type="domain" description="NADH:flavin oxidoreductase/NADH oxidase N-terminal" evidence="10">
    <location>
        <begin position="8"/>
        <end position="358"/>
    </location>
</feature>
<dbReference type="SUPFAM" id="SSF51905">
    <property type="entry name" value="FAD/NAD(P)-binding domain"/>
    <property type="match status" value="1"/>
</dbReference>
<keyword evidence="5" id="KW-0288">FMN</keyword>
<dbReference type="Proteomes" id="UP000249130">
    <property type="component" value="Unassembled WGS sequence"/>
</dbReference>
<dbReference type="OrthoDB" id="9804454at2"/>
<evidence type="ECO:0000313" key="12">
    <source>
        <dbReference type="EMBL" id="RAI40702.1"/>
    </source>
</evidence>
<dbReference type="PANTHER" id="PTHR42917:SF2">
    <property type="entry name" value="2,4-DIENOYL-COA REDUCTASE [(2E)-ENOYL-COA-PRODUCING]"/>
    <property type="match status" value="1"/>
</dbReference>
<comment type="similarity">
    <text evidence="3">In the N-terminal section; belongs to the NADH:flavin oxidoreductase/NADH oxidase family.</text>
</comment>
<dbReference type="Pfam" id="PF07992">
    <property type="entry name" value="Pyr_redox_2"/>
    <property type="match status" value="1"/>
</dbReference>
<dbReference type="InterPro" id="IPR023753">
    <property type="entry name" value="FAD/NAD-binding_dom"/>
</dbReference>
<dbReference type="Gene3D" id="3.50.50.60">
    <property type="entry name" value="FAD/NAD(P)-binding domain"/>
    <property type="match status" value="1"/>
</dbReference>
<evidence type="ECO:0000256" key="6">
    <source>
        <dbReference type="ARBA" id="ARBA00022723"/>
    </source>
</evidence>
<dbReference type="AlphaFoldDB" id="A0A327KTP7"/>
<dbReference type="SUPFAM" id="SSF51395">
    <property type="entry name" value="FMN-linked oxidoreductases"/>
    <property type="match status" value="1"/>
</dbReference>
<dbReference type="InterPro" id="IPR013785">
    <property type="entry name" value="Aldolase_TIM"/>
</dbReference>
<comment type="caution">
    <text evidence="12">The sequence shown here is derived from an EMBL/GenBank/DDBJ whole genome shotgun (WGS) entry which is preliminary data.</text>
</comment>
<keyword evidence="4" id="KW-0285">Flavoprotein</keyword>
<keyword evidence="9" id="KW-0411">Iron-sulfur</keyword>
<dbReference type="GO" id="GO:0046872">
    <property type="term" value="F:metal ion binding"/>
    <property type="evidence" value="ECO:0007669"/>
    <property type="project" value="UniProtKB-KW"/>
</dbReference>
<name>A0A327KTP7_9BRAD</name>
<reference evidence="12 13" key="1">
    <citation type="submission" date="2017-07" db="EMBL/GenBank/DDBJ databases">
        <title>Draft Genome Sequences of Select Purple Nonsulfur Bacteria.</title>
        <authorList>
            <person name="Lasarre B."/>
            <person name="Mckinlay J.B."/>
        </authorList>
    </citation>
    <scope>NUCLEOTIDE SEQUENCE [LARGE SCALE GENOMIC DNA]</scope>
    <source>
        <strain evidence="12 13">DSM 5909</strain>
    </source>
</reference>
<evidence type="ECO:0000259" key="11">
    <source>
        <dbReference type="Pfam" id="PF07992"/>
    </source>
</evidence>
<dbReference type="GO" id="GO:0051536">
    <property type="term" value="F:iron-sulfur cluster binding"/>
    <property type="evidence" value="ECO:0007669"/>
    <property type="project" value="UniProtKB-KW"/>
</dbReference>
<proteinExistence type="inferred from homology"/>
<protein>
    <submittedName>
        <fullName evidence="12">2-enoate reductase</fullName>
    </submittedName>
</protein>